<keyword evidence="3" id="KW-1185">Reference proteome</keyword>
<dbReference type="EMBL" id="SRLO01000187">
    <property type="protein sequence ID" value="TNN68621.1"/>
    <property type="molecule type" value="Genomic_DNA"/>
</dbReference>
<reference evidence="2 3" key="1">
    <citation type="submission" date="2019-03" db="EMBL/GenBank/DDBJ databases">
        <title>First draft genome of Liparis tanakae, snailfish: a comprehensive survey of snailfish specific genes.</title>
        <authorList>
            <person name="Kim W."/>
            <person name="Song I."/>
            <person name="Jeong J.-H."/>
            <person name="Kim D."/>
            <person name="Kim S."/>
            <person name="Ryu S."/>
            <person name="Song J.Y."/>
            <person name="Lee S.K."/>
        </authorList>
    </citation>
    <scope>NUCLEOTIDE SEQUENCE [LARGE SCALE GENOMIC DNA]</scope>
    <source>
        <tissue evidence="2">Muscle</tissue>
    </source>
</reference>
<dbReference type="AlphaFoldDB" id="A0A4Z2HSU2"/>
<keyword evidence="1" id="KW-1133">Transmembrane helix</keyword>
<organism evidence="2 3">
    <name type="scientific">Liparis tanakae</name>
    <name type="common">Tanaka's snailfish</name>
    <dbReference type="NCBI Taxonomy" id="230148"/>
    <lineage>
        <taxon>Eukaryota</taxon>
        <taxon>Metazoa</taxon>
        <taxon>Chordata</taxon>
        <taxon>Craniata</taxon>
        <taxon>Vertebrata</taxon>
        <taxon>Euteleostomi</taxon>
        <taxon>Actinopterygii</taxon>
        <taxon>Neopterygii</taxon>
        <taxon>Teleostei</taxon>
        <taxon>Neoteleostei</taxon>
        <taxon>Acanthomorphata</taxon>
        <taxon>Eupercaria</taxon>
        <taxon>Perciformes</taxon>
        <taxon>Cottioidei</taxon>
        <taxon>Cottales</taxon>
        <taxon>Liparidae</taxon>
        <taxon>Liparis</taxon>
    </lineage>
</organism>
<comment type="caution">
    <text evidence="2">The sequence shown here is derived from an EMBL/GenBank/DDBJ whole genome shotgun (WGS) entry which is preliminary data.</text>
</comment>
<evidence type="ECO:0000313" key="3">
    <source>
        <dbReference type="Proteomes" id="UP000314294"/>
    </source>
</evidence>
<proteinExistence type="predicted"/>
<accession>A0A4Z2HSU2</accession>
<feature type="transmembrane region" description="Helical" evidence="1">
    <location>
        <begin position="52"/>
        <end position="73"/>
    </location>
</feature>
<gene>
    <name evidence="2" type="ORF">EYF80_021135</name>
</gene>
<protein>
    <submittedName>
        <fullName evidence="2">Uncharacterized protein</fullName>
    </submittedName>
</protein>
<evidence type="ECO:0000256" key="1">
    <source>
        <dbReference type="SAM" id="Phobius"/>
    </source>
</evidence>
<name>A0A4Z2HSU2_9TELE</name>
<dbReference type="Proteomes" id="UP000314294">
    <property type="component" value="Unassembled WGS sequence"/>
</dbReference>
<keyword evidence="1" id="KW-0812">Transmembrane</keyword>
<evidence type="ECO:0000313" key="2">
    <source>
        <dbReference type="EMBL" id="TNN68621.1"/>
    </source>
</evidence>
<sequence>MSNAVTLSLDEISVMIIIVDINGPFYKQVEVQWFEILQTILIRSPFITSIPLQFHLVFVLWLGLGLAPALGSIS</sequence>
<keyword evidence="1" id="KW-0472">Membrane</keyword>